<evidence type="ECO:0000313" key="5">
    <source>
        <dbReference type="Proteomes" id="UP001295423"/>
    </source>
</evidence>
<feature type="compositionally biased region" description="Polar residues" evidence="1">
    <location>
        <begin position="945"/>
        <end position="954"/>
    </location>
</feature>
<keyword evidence="5" id="KW-1185">Reference proteome</keyword>
<feature type="compositionally biased region" description="Polar residues" evidence="1">
    <location>
        <begin position="963"/>
        <end position="975"/>
    </location>
</feature>
<dbReference type="GO" id="GO:0006874">
    <property type="term" value="P:intracellular calcium ion homeostasis"/>
    <property type="evidence" value="ECO:0007669"/>
    <property type="project" value="TreeGrafter"/>
</dbReference>
<keyword evidence="2" id="KW-1133">Transmembrane helix</keyword>
<dbReference type="Pfam" id="PF00924">
    <property type="entry name" value="MS_channel_2nd"/>
    <property type="match status" value="1"/>
</dbReference>
<evidence type="ECO:0000313" key="4">
    <source>
        <dbReference type="EMBL" id="CAJ1967614.1"/>
    </source>
</evidence>
<feature type="domain" description="Mechanosensitive ion channel MscS" evidence="3">
    <location>
        <begin position="759"/>
        <end position="827"/>
    </location>
</feature>
<feature type="transmembrane region" description="Helical" evidence="2">
    <location>
        <begin position="708"/>
        <end position="727"/>
    </location>
</feature>
<dbReference type="EMBL" id="CAKOGP040002336">
    <property type="protein sequence ID" value="CAJ1967614.1"/>
    <property type="molecule type" value="Genomic_DNA"/>
</dbReference>
<feature type="region of interest" description="Disordered" evidence="1">
    <location>
        <begin position="107"/>
        <end position="150"/>
    </location>
</feature>
<feature type="transmembrane region" description="Helical" evidence="2">
    <location>
        <begin position="368"/>
        <end position="386"/>
    </location>
</feature>
<dbReference type="PANTHER" id="PTHR31323">
    <property type="entry name" value="MECHANOSENSITIVE ION CHANNEL PROTEIN MSY2"/>
    <property type="match status" value="1"/>
</dbReference>
<feature type="compositionally biased region" description="Polar residues" evidence="1">
    <location>
        <begin position="58"/>
        <end position="69"/>
    </location>
</feature>
<comment type="caution">
    <text evidence="4">The sequence shown here is derived from an EMBL/GenBank/DDBJ whole genome shotgun (WGS) entry which is preliminary data.</text>
</comment>
<keyword evidence="2" id="KW-0472">Membrane</keyword>
<name>A0AAD2JNU5_9STRA</name>
<evidence type="ECO:0000256" key="1">
    <source>
        <dbReference type="SAM" id="MobiDB-lite"/>
    </source>
</evidence>
<feature type="transmembrane region" description="Helical" evidence="2">
    <location>
        <begin position="237"/>
        <end position="256"/>
    </location>
</feature>
<sequence length="982" mass="109504">MAEATLTKLAMAEVALEDVRRAAPAEASDEQAVMDFIERSDVTGRSSKFFDAATSIPSEVASQTSSRTELFQDTHSNDHSEENKDVDDELFAITNSINRMHYEMHAAHAASQEANDSGVGEKVKDKRKSKMEFPGQVYRGNEGAPQSQGDKFAANAGHIFHGYSKKKRGFFRRKKKTSSRKKVDGDDDSDVESASSGRHQSNLYAKKMKIASLESLQEFKSVVIDKKGYVWSYIRDALFFIVIPSTLLAAILFYFLGNPEFGDSLSFDDVALYFNSQTESPSSISGEPTPAPSMAGLEFGFDPSKCHYWKGVKGPTLSWWLLFLGVRQVITLGFARAAQYVVIYYALKINFSGLMGPTIRLFLLQAKGWPFVMILWALFNFALLFGNRRFSGHWAFWQDWVELFNACNPSGSVTSNSNYGGLLVYAIFLGVLVAVKRFWLGLRFGKASYVRYADKLSDILKDLLLLSRVAKVSKYDYYSEMNPRDMDDHSVLDFWYTASGEPDNASDGLSLPPLDNGSAHGGEKKKPHRRTYTAMTVESANFLTEKQNEDIRELLGEWEDIELSDGNAEEADLTSIIQFRASIGVLESAMPYSPAFGMARTRKEVIEGSERLYDALVKKQQYMESDFISSHAPTTLRFHTVALTALKSSGYFDEKQCKSLVKLFRPGRDGSLTKLEFCKSIDNQYKELRKLRASIVNEGKVNIASERIINFVFYGIMVVILLGILGIDPIALFGVLTSFILGFSFMISGASSDYFRGLLFVTLQRPYDIGDRVNVSSAISESSAGGAAGWIVKDVNLYHTTFIFGTTNEYATISNGALSNARIINAARSPRALMNFAMKFGLAVPESTIMSFKEDLIAYVKARPREFMSFAAFRMTRIEADHGFIEYKIVVLLRESWQQVGALLNSLAALQAFAFARSQELNMVYRAPCMPIELKMIGDDDAPGTTPNPLNQNPDLPRPNRNRAATESGVPSSPFRNALFGR</sequence>
<organism evidence="4 5">
    <name type="scientific">Cylindrotheca closterium</name>
    <dbReference type="NCBI Taxonomy" id="2856"/>
    <lineage>
        <taxon>Eukaryota</taxon>
        <taxon>Sar</taxon>
        <taxon>Stramenopiles</taxon>
        <taxon>Ochrophyta</taxon>
        <taxon>Bacillariophyta</taxon>
        <taxon>Bacillariophyceae</taxon>
        <taxon>Bacillariophycidae</taxon>
        <taxon>Bacillariales</taxon>
        <taxon>Bacillariaceae</taxon>
        <taxon>Cylindrotheca</taxon>
    </lineage>
</organism>
<evidence type="ECO:0000256" key="2">
    <source>
        <dbReference type="SAM" id="Phobius"/>
    </source>
</evidence>
<dbReference type="InterPro" id="IPR006685">
    <property type="entry name" value="MscS_channel_2nd"/>
</dbReference>
<reference evidence="4" key="1">
    <citation type="submission" date="2023-08" db="EMBL/GenBank/DDBJ databases">
        <authorList>
            <person name="Audoor S."/>
            <person name="Bilcke G."/>
        </authorList>
    </citation>
    <scope>NUCLEOTIDE SEQUENCE</scope>
</reference>
<evidence type="ECO:0000259" key="3">
    <source>
        <dbReference type="Pfam" id="PF00924"/>
    </source>
</evidence>
<protein>
    <recommendedName>
        <fullName evidence="3">Mechanosensitive ion channel MscS domain-containing protein</fullName>
    </recommendedName>
</protein>
<dbReference type="GO" id="GO:0005262">
    <property type="term" value="F:calcium channel activity"/>
    <property type="evidence" value="ECO:0007669"/>
    <property type="project" value="TreeGrafter"/>
</dbReference>
<dbReference type="PANTHER" id="PTHR31323:SF1">
    <property type="entry name" value="MECHANOSENSITIVE ION CHANNEL PROTEIN"/>
    <property type="match status" value="1"/>
</dbReference>
<feature type="region of interest" description="Disordered" evidence="1">
    <location>
        <begin position="938"/>
        <end position="982"/>
    </location>
</feature>
<dbReference type="Proteomes" id="UP001295423">
    <property type="component" value="Unassembled WGS sequence"/>
</dbReference>
<gene>
    <name evidence="4" type="ORF">CYCCA115_LOCUS22855</name>
</gene>
<feature type="compositionally biased region" description="Basic residues" evidence="1">
    <location>
        <begin position="170"/>
        <end position="180"/>
    </location>
</feature>
<feature type="region of interest" description="Disordered" evidence="1">
    <location>
        <begin position="170"/>
        <end position="198"/>
    </location>
</feature>
<accession>A0AAD2JNU5</accession>
<dbReference type="GO" id="GO:0016020">
    <property type="term" value="C:membrane"/>
    <property type="evidence" value="ECO:0007669"/>
    <property type="project" value="InterPro"/>
</dbReference>
<keyword evidence="2" id="KW-0812">Transmembrane</keyword>
<feature type="region of interest" description="Disordered" evidence="1">
    <location>
        <begin position="506"/>
        <end position="529"/>
    </location>
</feature>
<feature type="region of interest" description="Disordered" evidence="1">
    <location>
        <begin position="58"/>
        <end position="83"/>
    </location>
</feature>
<feature type="compositionally biased region" description="Basic and acidic residues" evidence="1">
    <location>
        <begin position="70"/>
        <end position="83"/>
    </location>
</feature>
<dbReference type="AlphaFoldDB" id="A0AAD2JNU5"/>
<proteinExistence type="predicted"/>
<feature type="transmembrane region" description="Helical" evidence="2">
    <location>
        <begin position="419"/>
        <end position="439"/>
    </location>
</feature>